<keyword evidence="1" id="KW-0812">Transmembrane</keyword>
<organism evidence="2 3">
    <name type="scientific">Pelotalea chapellei</name>
    <dbReference type="NCBI Taxonomy" id="44671"/>
    <lineage>
        <taxon>Bacteria</taxon>
        <taxon>Pseudomonadati</taxon>
        <taxon>Thermodesulfobacteriota</taxon>
        <taxon>Desulfuromonadia</taxon>
        <taxon>Geobacterales</taxon>
        <taxon>Geobacteraceae</taxon>
        <taxon>Pelotalea</taxon>
    </lineage>
</organism>
<evidence type="ECO:0008006" key="4">
    <source>
        <dbReference type="Google" id="ProtNLM"/>
    </source>
</evidence>
<gene>
    <name evidence="2" type="ORF">KJB30_07555</name>
</gene>
<keyword evidence="1" id="KW-0472">Membrane</keyword>
<comment type="caution">
    <text evidence="2">The sequence shown here is derived from an EMBL/GenBank/DDBJ whole genome shotgun (WGS) entry which is preliminary data.</text>
</comment>
<evidence type="ECO:0000256" key="1">
    <source>
        <dbReference type="SAM" id="Phobius"/>
    </source>
</evidence>
<accession>A0ABS5U7K0</accession>
<dbReference type="RefSeq" id="WP_214297608.1">
    <property type="nucleotide sequence ID" value="NZ_JAHDYS010000006.1"/>
</dbReference>
<feature type="transmembrane region" description="Helical" evidence="1">
    <location>
        <begin position="41"/>
        <end position="62"/>
    </location>
</feature>
<keyword evidence="1" id="KW-1133">Transmembrane helix</keyword>
<protein>
    <recommendedName>
        <fullName evidence="4">Type II secretion system protein B</fullName>
    </recommendedName>
</protein>
<dbReference type="Proteomes" id="UP000784128">
    <property type="component" value="Unassembled WGS sequence"/>
</dbReference>
<keyword evidence="3" id="KW-1185">Reference proteome</keyword>
<reference evidence="2 3" key="1">
    <citation type="submission" date="2021-05" db="EMBL/GenBank/DDBJ databases">
        <title>The draft genome of Geobacter chapellei DSM 13688.</title>
        <authorList>
            <person name="Xu Z."/>
            <person name="Masuda Y."/>
            <person name="Itoh H."/>
            <person name="Senoo K."/>
        </authorList>
    </citation>
    <scope>NUCLEOTIDE SEQUENCE [LARGE SCALE GENOMIC DNA]</scope>
    <source>
        <strain evidence="2 3">DSM 13688</strain>
    </source>
</reference>
<proteinExistence type="predicted"/>
<evidence type="ECO:0000313" key="3">
    <source>
        <dbReference type="Proteomes" id="UP000784128"/>
    </source>
</evidence>
<dbReference type="EMBL" id="JAHDYS010000006">
    <property type="protein sequence ID" value="MBT1071634.1"/>
    <property type="molecule type" value="Genomic_DNA"/>
</dbReference>
<name>A0ABS5U7K0_9BACT</name>
<evidence type="ECO:0000313" key="2">
    <source>
        <dbReference type="EMBL" id="MBT1071634.1"/>
    </source>
</evidence>
<sequence>MSSILKALKKLEDEKVTRKPESLKIHSEILRDSTTLNLTPLRVGIAAVLVFICGGGATYLYVKSDVQTALVSPVTEANKQPAQSAVSSPSKDIPVERVVSNPIVPAEPRQSPTPPSLTSSYRAVAVQKNRQQPPKNTVSMSNQITTKEKITSVKPIQPLLPLPEARKTTASSRPLLKVDGIAFQEGDNSVAIINGAQATKTSIIEGAKVEAILRDRVLFTLAGERFEVLLGHTNQ</sequence>